<accession>A0A4S3J6E7</accession>
<keyword evidence="2" id="KW-1185">Reference proteome</keyword>
<sequence length="32" mass="3563">MYPRHIACNKVEYHHSEIFASATIAGLCDTAL</sequence>
<protein>
    <submittedName>
        <fullName evidence="1">Uncharacterized protein</fullName>
    </submittedName>
</protein>
<reference evidence="1 2" key="1">
    <citation type="submission" date="2019-03" db="EMBL/GenBank/DDBJ databases">
        <title>The genome sequence of a newly discovered highly antifungal drug resistant Aspergillus species, Aspergillus tanneri NIH 1004.</title>
        <authorList>
            <person name="Mounaud S."/>
            <person name="Singh I."/>
            <person name="Joardar V."/>
            <person name="Pakala S."/>
            <person name="Pakala S."/>
            <person name="Venepally P."/>
            <person name="Hoover J."/>
            <person name="Nierman W."/>
            <person name="Chung J."/>
            <person name="Losada L."/>
        </authorList>
    </citation>
    <scope>NUCLEOTIDE SEQUENCE [LARGE SCALE GENOMIC DNA]</scope>
    <source>
        <strain evidence="1 2">NIH1004</strain>
    </source>
</reference>
<dbReference type="AlphaFoldDB" id="A0A4S3J6E7"/>
<name>A0A4S3J6E7_9EURO</name>
<evidence type="ECO:0000313" key="2">
    <source>
        <dbReference type="Proteomes" id="UP000308092"/>
    </source>
</evidence>
<proteinExistence type="predicted"/>
<comment type="caution">
    <text evidence="1">The sequence shown here is derived from an EMBL/GenBank/DDBJ whole genome shotgun (WGS) entry which is preliminary data.</text>
</comment>
<dbReference type="Proteomes" id="UP000308092">
    <property type="component" value="Unassembled WGS sequence"/>
</dbReference>
<organism evidence="1 2">
    <name type="scientific">Aspergillus tanneri</name>
    <dbReference type="NCBI Taxonomy" id="1220188"/>
    <lineage>
        <taxon>Eukaryota</taxon>
        <taxon>Fungi</taxon>
        <taxon>Dikarya</taxon>
        <taxon>Ascomycota</taxon>
        <taxon>Pezizomycotina</taxon>
        <taxon>Eurotiomycetes</taxon>
        <taxon>Eurotiomycetidae</taxon>
        <taxon>Eurotiales</taxon>
        <taxon>Aspergillaceae</taxon>
        <taxon>Aspergillus</taxon>
        <taxon>Aspergillus subgen. Circumdati</taxon>
    </lineage>
</organism>
<dbReference type="EMBL" id="SOSA01000850">
    <property type="protein sequence ID" value="THC88421.1"/>
    <property type="molecule type" value="Genomic_DNA"/>
</dbReference>
<dbReference type="VEuPathDB" id="FungiDB:EYZ11_012131"/>
<gene>
    <name evidence="1" type="ORF">EYZ11_012131</name>
</gene>
<evidence type="ECO:0000313" key="1">
    <source>
        <dbReference type="EMBL" id="THC88421.1"/>
    </source>
</evidence>